<name>A0A5I0D7K5_SALET</name>
<dbReference type="Pfam" id="PF13108">
    <property type="entry name" value="DUF3969"/>
    <property type="match status" value="1"/>
</dbReference>
<evidence type="ECO:0000313" key="1">
    <source>
        <dbReference type="EMBL" id="EBV0638033.1"/>
    </source>
</evidence>
<proteinExistence type="predicted"/>
<organism evidence="1">
    <name type="scientific">Salmonella enterica subsp. enterica serovar Ouagadougou</name>
    <dbReference type="NCBI Taxonomy" id="2564899"/>
    <lineage>
        <taxon>Bacteria</taxon>
        <taxon>Pseudomonadati</taxon>
        <taxon>Pseudomonadota</taxon>
        <taxon>Gammaproteobacteria</taxon>
        <taxon>Enterobacterales</taxon>
        <taxon>Enterobacteriaceae</taxon>
        <taxon>Salmonella</taxon>
    </lineage>
</organism>
<dbReference type="EMBL" id="AAHEBA010000053">
    <property type="protein sequence ID" value="EBV0638033.1"/>
    <property type="molecule type" value="Genomic_DNA"/>
</dbReference>
<protein>
    <submittedName>
        <fullName evidence="1">DUF3969 family protein</fullName>
    </submittedName>
</protein>
<comment type="caution">
    <text evidence="1">The sequence shown here is derived from an EMBL/GenBank/DDBJ whole genome shotgun (WGS) entry which is preliminary data.</text>
</comment>
<gene>
    <name evidence="1" type="ORF">DNM41_24575</name>
</gene>
<sequence length="113" mass="12582">MRFNYSIDNEHAEKFISLLALGVLYSIKEKAISIDEAEVFIFTPSTSRILNEAGYSNALVDIIDSGCELEDVADLIPERLTDNVKDLISKTLSLIRASDYIAGTIDKKINLIE</sequence>
<dbReference type="AlphaFoldDB" id="A0A5I0D7K5"/>
<accession>A0A5I0D7K5</accession>
<reference evidence="1" key="1">
    <citation type="submission" date="2018-06" db="EMBL/GenBank/DDBJ databases">
        <authorList>
            <person name="Ashton P.M."/>
            <person name="Dallman T."/>
            <person name="Nair S."/>
            <person name="De Pinna E."/>
            <person name="Peters T."/>
            <person name="Grant K."/>
        </authorList>
    </citation>
    <scope>NUCLEOTIDE SEQUENCE</scope>
    <source>
        <strain evidence="1">458084</strain>
    </source>
</reference>
<dbReference type="InterPro" id="IPR025083">
    <property type="entry name" value="DUF3969"/>
</dbReference>